<evidence type="ECO:0008006" key="5">
    <source>
        <dbReference type="Google" id="ProtNLM"/>
    </source>
</evidence>
<evidence type="ECO:0000313" key="2">
    <source>
        <dbReference type="EMBL" id="OLP47715.1"/>
    </source>
</evidence>
<dbReference type="EMBL" id="JACIED010000002">
    <property type="protein sequence ID" value="MBB4007296.1"/>
    <property type="molecule type" value="Genomic_DNA"/>
</dbReference>
<reference evidence="1 4" key="2">
    <citation type="submission" date="2020-08" db="EMBL/GenBank/DDBJ databases">
        <title>Genomic Encyclopedia of Type Strains, Phase IV (KMG-IV): sequencing the most valuable type-strain genomes for metagenomic binning, comparative biology and taxonomic classification.</title>
        <authorList>
            <person name="Goeker M."/>
        </authorList>
    </citation>
    <scope>NUCLEOTIDE SEQUENCE [LARGE SCALE GENOMIC DNA]</scope>
    <source>
        <strain evidence="1 4">DSM 100021</strain>
    </source>
</reference>
<evidence type="ECO:0000313" key="1">
    <source>
        <dbReference type="EMBL" id="MBB4007296.1"/>
    </source>
</evidence>
<proteinExistence type="predicted"/>
<evidence type="ECO:0000313" key="4">
    <source>
        <dbReference type="Proteomes" id="UP000544107"/>
    </source>
</evidence>
<dbReference type="AlphaFoldDB" id="A0A1Q8ZZF5"/>
<dbReference type="OrthoDB" id="7366131at2"/>
<evidence type="ECO:0000313" key="3">
    <source>
        <dbReference type="Proteomes" id="UP000185598"/>
    </source>
</evidence>
<keyword evidence="3" id="KW-1185">Reference proteome</keyword>
<dbReference type="Proteomes" id="UP000544107">
    <property type="component" value="Unassembled WGS sequence"/>
</dbReference>
<comment type="caution">
    <text evidence="2">The sequence shown here is derived from an EMBL/GenBank/DDBJ whole genome shotgun (WGS) entry which is preliminary data.</text>
</comment>
<name>A0A1Q8ZZF5_9HYPH</name>
<sequence>MSRLDWSLVKSFVRDAAPVPDAEWVARKFDEFLRRSDPADAFAISGVFSLAHPFYVPKMSDAVADNLAISVPELGEALMRARLTASRAKQPNVLVACLPKSASTFIGQSLMKVLNVPMAVLMSSALSPQTPFSMGITLREQETDELALIQYGNNGQGYVAQHHLRCTPYLCRQLELYNIRPIVTYRNVYDSLVSLDDMMRKQQREWAATRGKDAIYFSDGLPSNYCELDDETRYLILVDRQCAWYLQFFMSWKRCEALGLVKPLWVSYEEDFLGNKQRLAERIAAFVGPEFLDSAKLHEVFSETVQAGHARFNKGVSGRGSQLPERVKDRIRASFDLYREDFDFSEILPD</sequence>
<dbReference type="RefSeq" id="WP_075616891.1">
    <property type="nucleotide sequence ID" value="NZ_JACIED010000002.1"/>
</dbReference>
<gene>
    <name evidence="2" type="ORF">BJF91_04870</name>
    <name evidence="1" type="ORF">GGQ71_001559</name>
</gene>
<dbReference type="SUPFAM" id="SSF52540">
    <property type="entry name" value="P-loop containing nucleoside triphosphate hydrolases"/>
    <property type="match status" value="1"/>
</dbReference>
<protein>
    <recommendedName>
        <fullName evidence="5">Sulfotransferase domain-containing protein</fullName>
    </recommendedName>
</protein>
<organism evidence="2 3">
    <name type="scientific">Allorhizobium taibaishanense</name>
    <dbReference type="NCBI Taxonomy" id="887144"/>
    <lineage>
        <taxon>Bacteria</taxon>
        <taxon>Pseudomonadati</taxon>
        <taxon>Pseudomonadota</taxon>
        <taxon>Alphaproteobacteria</taxon>
        <taxon>Hyphomicrobiales</taxon>
        <taxon>Rhizobiaceae</taxon>
        <taxon>Rhizobium/Agrobacterium group</taxon>
        <taxon>Allorhizobium</taxon>
    </lineage>
</organism>
<accession>A0A1Q8ZZF5</accession>
<dbReference type="Gene3D" id="3.40.50.300">
    <property type="entry name" value="P-loop containing nucleotide triphosphate hydrolases"/>
    <property type="match status" value="1"/>
</dbReference>
<dbReference type="InterPro" id="IPR027417">
    <property type="entry name" value="P-loop_NTPase"/>
</dbReference>
<dbReference type="Proteomes" id="UP000185598">
    <property type="component" value="Unassembled WGS sequence"/>
</dbReference>
<dbReference type="EMBL" id="MKIN01000027">
    <property type="protein sequence ID" value="OLP47715.1"/>
    <property type="molecule type" value="Genomic_DNA"/>
</dbReference>
<reference evidence="2 3" key="1">
    <citation type="submission" date="2016-09" db="EMBL/GenBank/DDBJ databases">
        <title>Rhizobium oryziradicis sp. nov., isolated from the root of rice.</title>
        <authorList>
            <person name="Zhao J."/>
            <person name="Zhang X."/>
        </authorList>
    </citation>
    <scope>NUCLEOTIDE SEQUENCE [LARGE SCALE GENOMIC DNA]</scope>
    <source>
        <strain evidence="2 3">14971</strain>
    </source>
</reference>